<feature type="disulfide bond" evidence="1">
    <location>
        <begin position="259"/>
        <end position="268"/>
    </location>
</feature>
<feature type="disulfide bond" evidence="1">
    <location>
        <begin position="241"/>
        <end position="251"/>
    </location>
</feature>
<proteinExistence type="predicted"/>
<dbReference type="STRING" id="246437.L8YF76"/>
<dbReference type="Gene3D" id="2.60.40.10">
    <property type="entry name" value="Immunoglobulins"/>
    <property type="match status" value="1"/>
</dbReference>
<feature type="compositionally biased region" description="Basic and acidic residues" evidence="2">
    <location>
        <begin position="208"/>
        <end position="232"/>
    </location>
</feature>
<dbReference type="Gene3D" id="2.10.25.10">
    <property type="entry name" value="Laminin"/>
    <property type="match status" value="1"/>
</dbReference>
<evidence type="ECO:0000259" key="3">
    <source>
        <dbReference type="PROSITE" id="PS50026"/>
    </source>
</evidence>
<reference evidence="5" key="1">
    <citation type="submission" date="2012-07" db="EMBL/GenBank/DDBJ databases">
        <title>Genome of the Chinese tree shrew, a rising model animal genetically related to primates.</title>
        <authorList>
            <person name="Zhang G."/>
            <person name="Fan Y."/>
            <person name="Yao Y."/>
            <person name="Huang Z."/>
        </authorList>
    </citation>
    <scope>NUCLEOTIDE SEQUENCE [LARGE SCALE GENOMIC DNA]</scope>
</reference>
<reference evidence="5" key="2">
    <citation type="journal article" date="2013" name="Nat. Commun.">
        <title>Genome of the Chinese tree shrew.</title>
        <authorList>
            <person name="Fan Y."/>
            <person name="Huang Z.Y."/>
            <person name="Cao C.C."/>
            <person name="Chen C.S."/>
            <person name="Chen Y.X."/>
            <person name="Fan D.D."/>
            <person name="He J."/>
            <person name="Hou H.L."/>
            <person name="Hu L."/>
            <person name="Hu X.T."/>
            <person name="Jiang X.T."/>
            <person name="Lai R."/>
            <person name="Lang Y.S."/>
            <person name="Liang B."/>
            <person name="Liao S.G."/>
            <person name="Mu D."/>
            <person name="Ma Y.Y."/>
            <person name="Niu Y.Y."/>
            <person name="Sun X.Q."/>
            <person name="Xia J.Q."/>
            <person name="Xiao J."/>
            <person name="Xiong Z.Q."/>
            <person name="Xu L."/>
            <person name="Yang L."/>
            <person name="Zhang Y."/>
            <person name="Zhao W."/>
            <person name="Zhao X.D."/>
            <person name="Zheng Y.T."/>
            <person name="Zhou J.M."/>
            <person name="Zhu Y.B."/>
            <person name="Zhang G.J."/>
            <person name="Wang J."/>
            <person name="Yao Y.G."/>
        </authorList>
    </citation>
    <scope>NUCLEOTIDE SEQUENCE [LARGE SCALE GENOMIC DNA]</scope>
</reference>
<dbReference type="InterPro" id="IPR000742">
    <property type="entry name" value="EGF"/>
</dbReference>
<sequence length="275" mass="31094">MNDMSWMGSTVNCKLLASRLKQLAKKVSSKRIPYAASGEIPKFSLQDPPSKKPKYNSGKWVLGEPIYVKTIFRNSRTIDCQLPTDLQHSHTMDLMDNQPPVIQTSQDKLQAFYGENFEYQFTAFDPEGSDIHFTLDSGPEGASISSAGLLMWKVELQTPQQFTLHLYDDCDAETRVTIEVNYDPLFMYSFTVETQFFNELNTQTMDLTKSDKSADKEQDGKNAKQRERHDEPTNGSVSTICNPKCLYGGRCVFPNVCSCRTGHVGVKCEKKIQVL</sequence>
<dbReference type="Proteomes" id="UP000011518">
    <property type="component" value="Unassembled WGS sequence"/>
</dbReference>
<keyword evidence="5" id="KW-1185">Reference proteome</keyword>
<organism evidence="4 5">
    <name type="scientific">Tupaia chinensis</name>
    <name type="common">Chinese tree shrew</name>
    <name type="synonym">Tupaia belangeri chinensis</name>
    <dbReference type="NCBI Taxonomy" id="246437"/>
    <lineage>
        <taxon>Eukaryota</taxon>
        <taxon>Metazoa</taxon>
        <taxon>Chordata</taxon>
        <taxon>Craniata</taxon>
        <taxon>Vertebrata</taxon>
        <taxon>Euteleostomi</taxon>
        <taxon>Mammalia</taxon>
        <taxon>Eutheria</taxon>
        <taxon>Euarchontoglires</taxon>
        <taxon>Scandentia</taxon>
        <taxon>Tupaiidae</taxon>
        <taxon>Tupaia</taxon>
    </lineage>
</organism>
<evidence type="ECO:0000313" key="4">
    <source>
        <dbReference type="EMBL" id="ELV13784.1"/>
    </source>
</evidence>
<dbReference type="PROSITE" id="PS50026">
    <property type="entry name" value="EGF_3"/>
    <property type="match status" value="1"/>
</dbReference>
<keyword evidence="1" id="KW-1015">Disulfide bond</keyword>
<dbReference type="InterPro" id="IPR013783">
    <property type="entry name" value="Ig-like_fold"/>
</dbReference>
<dbReference type="eggNOG" id="KOG1217">
    <property type="taxonomic scope" value="Eukaryota"/>
</dbReference>
<evidence type="ECO:0000313" key="5">
    <source>
        <dbReference type="Proteomes" id="UP000011518"/>
    </source>
</evidence>
<dbReference type="PROSITE" id="PS00022">
    <property type="entry name" value="EGF_1"/>
    <property type="match status" value="1"/>
</dbReference>
<gene>
    <name evidence="4" type="ORF">TREES_T100005691</name>
</gene>
<dbReference type="EMBL" id="KB360505">
    <property type="protein sequence ID" value="ELV13784.1"/>
    <property type="molecule type" value="Genomic_DNA"/>
</dbReference>
<evidence type="ECO:0000256" key="1">
    <source>
        <dbReference type="PROSITE-ProRule" id="PRU00076"/>
    </source>
</evidence>
<feature type="domain" description="EGF-like" evidence="3">
    <location>
        <begin position="237"/>
        <end position="269"/>
    </location>
</feature>
<keyword evidence="1" id="KW-0245">EGF-like domain</keyword>
<name>L8YF76_TUPCH</name>
<protein>
    <submittedName>
        <fullName evidence="4">von Willebrand factor D and EGF domain-containing protein</fullName>
    </submittedName>
</protein>
<dbReference type="InParanoid" id="L8YF76"/>
<accession>L8YF76</accession>
<feature type="region of interest" description="Disordered" evidence="2">
    <location>
        <begin position="208"/>
        <end position="236"/>
    </location>
</feature>
<dbReference type="AlphaFoldDB" id="L8YF76"/>
<evidence type="ECO:0000256" key="2">
    <source>
        <dbReference type="SAM" id="MobiDB-lite"/>
    </source>
</evidence>
<comment type="caution">
    <text evidence="1">Lacks conserved residue(s) required for the propagation of feature annotation.</text>
</comment>